<feature type="region of interest" description="Disordered" evidence="6">
    <location>
        <begin position="1"/>
        <end position="24"/>
    </location>
</feature>
<organism evidence="9 10">
    <name type="scientific">Streptomyces xiamenensis</name>
    <dbReference type="NCBI Taxonomy" id="408015"/>
    <lineage>
        <taxon>Bacteria</taxon>
        <taxon>Bacillati</taxon>
        <taxon>Actinomycetota</taxon>
        <taxon>Actinomycetes</taxon>
        <taxon>Kitasatosporales</taxon>
        <taxon>Streptomycetaceae</taxon>
        <taxon>Streptomyces</taxon>
    </lineage>
</organism>
<dbReference type="AlphaFoldDB" id="A0A0F7CP00"/>
<sequence>MTTESTRAGATGAAGSAGASEVTGPADAAGAAEAAVPAAPEKPLFRNRDFQAMWISQFFAAVAKESAEIAYPLLILATTGSATYAGAVGAVQLVVAGLMSLPGGSLTDRFDRRMTIILCDLARVVLLTLFGLLVIAGDPPMAVIFAIVVLSAACLGISNPAGLAAIKQLVPPSQFTQATAQNQIRFFGATVIGPPIGGAFFGIARALPFLSAAVAFLISAVLLLFIKKPLQAPREAVTDSAPAAGDADPEGRKDGEEGKDGKPGKPAKGGMLQGFRFIRRQPVILILLIWAMGSNMAFNHSGMFLALIATAEHRDASEAAIGTTLAVAGSGGLIGSLLAGLVLKWVKPSLIIVYAVWIGPVAAVLLMLTPGVLPLGVIVACVFVRAGVVNALIYGYIAALVPDDLQGRVLGAVGFVGMIAQPLGIFSIGAIFDLAGPTWVFFFMAVAGVLAALPTLTRTIRTLPAPHELAS</sequence>
<feature type="transmembrane region" description="Helical" evidence="7">
    <location>
        <begin position="375"/>
        <end position="397"/>
    </location>
</feature>
<dbReference type="InterPro" id="IPR020846">
    <property type="entry name" value="MFS_dom"/>
</dbReference>
<protein>
    <submittedName>
        <fullName evidence="9">Major Facilitator Superfamily protein</fullName>
    </submittedName>
</protein>
<dbReference type="EMBL" id="CP009922">
    <property type="protein sequence ID" value="AKG43796.1"/>
    <property type="molecule type" value="Genomic_DNA"/>
</dbReference>
<keyword evidence="10" id="KW-1185">Reference proteome</keyword>
<feature type="compositionally biased region" description="Basic and acidic residues" evidence="6">
    <location>
        <begin position="249"/>
        <end position="263"/>
    </location>
</feature>
<dbReference type="PANTHER" id="PTHR23513">
    <property type="entry name" value="INTEGRAL MEMBRANE EFFLUX PROTEIN-RELATED"/>
    <property type="match status" value="1"/>
</dbReference>
<dbReference type="CDD" id="cd06173">
    <property type="entry name" value="MFS_MefA_like"/>
    <property type="match status" value="1"/>
</dbReference>
<dbReference type="PATRIC" id="fig|408015.6.peg.2449"/>
<evidence type="ECO:0000313" key="9">
    <source>
        <dbReference type="EMBL" id="AKG43796.1"/>
    </source>
</evidence>
<evidence type="ECO:0000259" key="8">
    <source>
        <dbReference type="PROSITE" id="PS50850"/>
    </source>
</evidence>
<feature type="transmembrane region" description="Helical" evidence="7">
    <location>
        <begin position="350"/>
        <end position="369"/>
    </location>
</feature>
<keyword evidence="5 7" id="KW-0472">Membrane</keyword>
<dbReference type="PANTHER" id="PTHR23513:SF6">
    <property type="entry name" value="MAJOR FACILITATOR SUPERFAMILY ASSOCIATED DOMAIN-CONTAINING PROTEIN"/>
    <property type="match status" value="1"/>
</dbReference>
<dbReference type="GO" id="GO:0022857">
    <property type="term" value="F:transmembrane transporter activity"/>
    <property type="evidence" value="ECO:0007669"/>
    <property type="project" value="InterPro"/>
</dbReference>
<keyword evidence="4 7" id="KW-1133">Transmembrane helix</keyword>
<feature type="transmembrane region" description="Helical" evidence="7">
    <location>
        <begin position="114"/>
        <end position="136"/>
    </location>
</feature>
<feature type="transmembrane region" description="Helical" evidence="7">
    <location>
        <begin position="320"/>
        <end position="343"/>
    </location>
</feature>
<dbReference type="InterPro" id="IPR011701">
    <property type="entry name" value="MFS"/>
</dbReference>
<dbReference type="GO" id="GO:0005886">
    <property type="term" value="C:plasma membrane"/>
    <property type="evidence" value="ECO:0007669"/>
    <property type="project" value="UniProtKB-SubCell"/>
</dbReference>
<evidence type="ECO:0000256" key="4">
    <source>
        <dbReference type="ARBA" id="ARBA00022989"/>
    </source>
</evidence>
<reference evidence="9" key="1">
    <citation type="submission" date="2019-08" db="EMBL/GenBank/DDBJ databases">
        <title>Complete genome sequence of a mangrove-derived Streptomyces xiamenensis.</title>
        <authorList>
            <person name="Xu J."/>
        </authorList>
    </citation>
    <scope>NUCLEOTIDE SEQUENCE</scope>
    <source>
        <strain evidence="9">318</strain>
    </source>
</reference>
<feature type="region of interest" description="Disordered" evidence="6">
    <location>
        <begin position="237"/>
        <end position="268"/>
    </location>
</feature>
<comment type="subcellular location">
    <subcellularLocation>
        <location evidence="1">Cell membrane</location>
        <topology evidence="1">Multi-pass membrane protein</topology>
    </subcellularLocation>
</comment>
<dbReference type="STRING" id="408015.SXIM_24120"/>
<dbReference type="RefSeq" id="WP_078846893.1">
    <property type="nucleotide sequence ID" value="NZ_CP009922.3"/>
</dbReference>
<keyword evidence="3 7" id="KW-0812">Transmembrane</keyword>
<dbReference type="PROSITE" id="PS50850">
    <property type="entry name" value="MFS"/>
    <property type="match status" value="1"/>
</dbReference>
<dbReference type="Gene3D" id="1.20.1250.20">
    <property type="entry name" value="MFS general substrate transporter like domains"/>
    <property type="match status" value="1"/>
</dbReference>
<feature type="transmembrane region" description="Helical" evidence="7">
    <location>
        <begin position="186"/>
        <end position="203"/>
    </location>
</feature>
<feature type="transmembrane region" description="Helical" evidence="7">
    <location>
        <begin position="409"/>
        <end position="432"/>
    </location>
</feature>
<feature type="domain" description="Major facilitator superfamily (MFS) profile" evidence="8">
    <location>
        <begin position="49"/>
        <end position="463"/>
    </location>
</feature>
<evidence type="ECO:0000256" key="2">
    <source>
        <dbReference type="ARBA" id="ARBA00022475"/>
    </source>
</evidence>
<dbReference type="Proteomes" id="UP000034034">
    <property type="component" value="Chromosome"/>
</dbReference>
<proteinExistence type="predicted"/>
<evidence type="ECO:0000256" key="7">
    <source>
        <dbReference type="SAM" id="Phobius"/>
    </source>
</evidence>
<evidence type="ECO:0000256" key="1">
    <source>
        <dbReference type="ARBA" id="ARBA00004651"/>
    </source>
</evidence>
<name>A0A0F7CP00_9ACTN</name>
<feature type="transmembrane region" description="Helical" evidence="7">
    <location>
        <begin position="209"/>
        <end position="226"/>
    </location>
</feature>
<evidence type="ECO:0000256" key="6">
    <source>
        <dbReference type="SAM" id="MobiDB-lite"/>
    </source>
</evidence>
<dbReference type="SUPFAM" id="SSF103473">
    <property type="entry name" value="MFS general substrate transporter"/>
    <property type="match status" value="1"/>
</dbReference>
<dbReference type="KEGG" id="sxi:SXIM_24120"/>
<feature type="transmembrane region" description="Helical" evidence="7">
    <location>
        <begin position="283"/>
        <end position="308"/>
    </location>
</feature>
<accession>A0A0F7CP00</accession>
<dbReference type="InterPro" id="IPR036259">
    <property type="entry name" value="MFS_trans_sf"/>
</dbReference>
<dbReference type="Pfam" id="PF07690">
    <property type="entry name" value="MFS_1"/>
    <property type="match status" value="1"/>
</dbReference>
<gene>
    <name evidence="9" type="ORF">SXIM_24120</name>
</gene>
<keyword evidence="2" id="KW-1003">Cell membrane</keyword>
<evidence type="ECO:0000313" key="10">
    <source>
        <dbReference type="Proteomes" id="UP000034034"/>
    </source>
</evidence>
<feature type="transmembrane region" description="Helical" evidence="7">
    <location>
        <begin position="438"/>
        <end position="456"/>
    </location>
</feature>
<evidence type="ECO:0000256" key="3">
    <source>
        <dbReference type="ARBA" id="ARBA00022692"/>
    </source>
</evidence>
<dbReference type="HOGENOM" id="CLU_034180_13_4_11"/>
<feature type="transmembrane region" description="Helical" evidence="7">
    <location>
        <begin position="142"/>
        <end position="166"/>
    </location>
</feature>
<evidence type="ECO:0000256" key="5">
    <source>
        <dbReference type="ARBA" id="ARBA00023136"/>
    </source>
</evidence>